<keyword evidence="1" id="KW-0812">Transmembrane</keyword>
<keyword evidence="1" id="KW-0472">Membrane</keyword>
<reference evidence="2 3" key="1">
    <citation type="submission" date="2017-02" db="EMBL/GenBank/DDBJ databases">
        <title>Genomes of Trichoderma spp. with biocontrol activity.</title>
        <authorList>
            <person name="Gardiner D."/>
            <person name="Kazan K."/>
            <person name="Vos C."/>
            <person name="Harvey P."/>
        </authorList>
    </citation>
    <scope>NUCLEOTIDE SEQUENCE [LARGE SCALE GENOMIC DNA]</scope>
    <source>
        <strain evidence="2 3">A5MH</strain>
    </source>
</reference>
<evidence type="ECO:0000313" key="3">
    <source>
        <dbReference type="Proteomes" id="UP000236546"/>
    </source>
</evidence>
<dbReference type="OrthoDB" id="5341582at2759"/>
<evidence type="ECO:0000256" key="1">
    <source>
        <dbReference type="SAM" id="Phobius"/>
    </source>
</evidence>
<proteinExistence type="predicted"/>
<comment type="caution">
    <text evidence="2">The sequence shown here is derived from an EMBL/GenBank/DDBJ whole genome shotgun (WGS) entry which is preliminary data.</text>
</comment>
<sequence>MIIIVITTAMFIAFLSFIAQKRMKFFDLVIAGTTYATVLVVFISGTNGINN</sequence>
<dbReference type="EMBL" id="MTYH01000028">
    <property type="protein sequence ID" value="PNP44746.1"/>
    <property type="molecule type" value="Genomic_DNA"/>
</dbReference>
<accession>A0A2K0TGU9</accession>
<organism evidence="2 3">
    <name type="scientific">Trichoderma gamsii</name>
    <dbReference type="NCBI Taxonomy" id="398673"/>
    <lineage>
        <taxon>Eukaryota</taxon>
        <taxon>Fungi</taxon>
        <taxon>Dikarya</taxon>
        <taxon>Ascomycota</taxon>
        <taxon>Pezizomycotina</taxon>
        <taxon>Sordariomycetes</taxon>
        <taxon>Hypocreomycetidae</taxon>
        <taxon>Hypocreales</taxon>
        <taxon>Hypocreaceae</taxon>
        <taxon>Trichoderma</taxon>
    </lineage>
</organism>
<protein>
    <submittedName>
        <fullName evidence="2">Uncharacterized protein</fullName>
    </submittedName>
</protein>
<dbReference type="Proteomes" id="UP000236546">
    <property type="component" value="Unassembled WGS sequence"/>
</dbReference>
<evidence type="ECO:0000313" key="2">
    <source>
        <dbReference type="EMBL" id="PNP44746.1"/>
    </source>
</evidence>
<dbReference type="AlphaFoldDB" id="A0A2K0TGU9"/>
<gene>
    <name evidence="2" type="ORF">TGAMA5MH_03555</name>
</gene>
<feature type="transmembrane region" description="Helical" evidence="1">
    <location>
        <begin position="29"/>
        <end position="49"/>
    </location>
</feature>
<name>A0A2K0TGU9_9HYPO</name>
<keyword evidence="1" id="KW-1133">Transmembrane helix</keyword>